<dbReference type="OrthoDB" id="624345at2759"/>
<keyword evidence="2" id="KW-0833">Ubl conjugation pathway</keyword>
<protein>
    <recommendedName>
        <fullName evidence="4">NPH3 domain-containing protein</fullName>
    </recommendedName>
</protein>
<dbReference type="AlphaFoldDB" id="A0A7J7KZS0"/>
<dbReference type="EMBL" id="JACGCM010002779">
    <property type="protein sequence ID" value="KAF6135774.1"/>
    <property type="molecule type" value="Genomic_DNA"/>
</dbReference>
<keyword evidence="6" id="KW-1185">Reference proteome</keyword>
<dbReference type="GO" id="GO:0016567">
    <property type="term" value="P:protein ubiquitination"/>
    <property type="evidence" value="ECO:0007669"/>
    <property type="project" value="UniProtKB-UniPathway"/>
</dbReference>
<evidence type="ECO:0000256" key="3">
    <source>
        <dbReference type="SAM" id="Coils"/>
    </source>
</evidence>
<evidence type="ECO:0000256" key="2">
    <source>
        <dbReference type="ARBA" id="ARBA00022786"/>
    </source>
</evidence>
<dbReference type="PANTHER" id="PTHR32370">
    <property type="entry name" value="OS12G0117600 PROTEIN"/>
    <property type="match status" value="1"/>
</dbReference>
<dbReference type="InterPro" id="IPR027356">
    <property type="entry name" value="NPH3_dom"/>
</dbReference>
<dbReference type="Proteomes" id="UP000541444">
    <property type="component" value="Unassembled WGS sequence"/>
</dbReference>
<organism evidence="5 6">
    <name type="scientific">Kingdonia uniflora</name>
    <dbReference type="NCBI Taxonomy" id="39325"/>
    <lineage>
        <taxon>Eukaryota</taxon>
        <taxon>Viridiplantae</taxon>
        <taxon>Streptophyta</taxon>
        <taxon>Embryophyta</taxon>
        <taxon>Tracheophyta</taxon>
        <taxon>Spermatophyta</taxon>
        <taxon>Magnoliopsida</taxon>
        <taxon>Ranunculales</taxon>
        <taxon>Circaeasteraceae</taxon>
        <taxon>Kingdonia</taxon>
    </lineage>
</organism>
<accession>A0A7J7KZS0</accession>
<dbReference type="SUPFAM" id="SSF54695">
    <property type="entry name" value="POZ domain"/>
    <property type="match status" value="1"/>
</dbReference>
<keyword evidence="3" id="KW-0175">Coiled coil</keyword>
<proteinExistence type="predicted"/>
<evidence type="ECO:0000259" key="4">
    <source>
        <dbReference type="Pfam" id="PF03000"/>
    </source>
</evidence>
<comment type="pathway">
    <text evidence="1">Protein modification; protein ubiquitination.</text>
</comment>
<comment type="caution">
    <text evidence="5">The sequence shown here is derived from an EMBL/GenBank/DDBJ whole genome shotgun (WGS) entry which is preliminary data.</text>
</comment>
<dbReference type="InterPro" id="IPR043454">
    <property type="entry name" value="NPH3/RPT2-like"/>
</dbReference>
<dbReference type="Pfam" id="PF03000">
    <property type="entry name" value="NPH3"/>
    <property type="match status" value="1"/>
</dbReference>
<feature type="coiled-coil region" evidence="3">
    <location>
        <begin position="64"/>
        <end position="91"/>
    </location>
</feature>
<evidence type="ECO:0000313" key="5">
    <source>
        <dbReference type="EMBL" id="KAF6135774.1"/>
    </source>
</evidence>
<name>A0A7J7KZS0_9MAGN</name>
<evidence type="ECO:0000313" key="6">
    <source>
        <dbReference type="Proteomes" id="UP000541444"/>
    </source>
</evidence>
<dbReference type="InterPro" id="IPR011333">
    <property type="entry name" value="SKP1/BTB/POZ_sf"/>
</dbReference>
<reference evidence="5 6" key="1">
    <citation type="journal article" date="2020" name="IScience">
        <title>Genome Sequencing of the Endangered Kingdonia uniflora (Circaeasteraceae, Ranunculales) Reveals Potential Mechanisms of Evolutionary Specialization.</title>
        <authorList>
            <person name="Sun Y."/>
            <person name="Deng T."/>
            <person name="Zhang A."/>
            <person name="Moore M.J."/>
            <person name="Landis J.B."/>
            <person name="Lin N."/>
            <person name="Zhang H."/>
            <person name="Zhang X."/>
            <person name="Huang J."/>
            <person name="Zhang X."/>
            <person name="Sun H."/>
            <person name="Wang H."/>
        </authorList>
    </citation>
    <scope>NUCLEOTIDE SEQUENCE [LARGE SCALE GENOMIC DNA]</scope>
    <source>
        <strain evidence="5">TB1705</strain>
        <tissue evidence="5">Leaf</tissue>
    </source>
</reference>
<gene>
    <name evidence="5" type="ORF">GIB67_028630</name>
</gene>
<sequence>MAVIRNNIEKIRQCERLDPKTKATSMNDYVAKTIYKDRKGRMISLGASVCPIILKKSKHFLKKNKDLRNTNLELTDEVNMFRKDLKEVKDNVKLRMGTSCSSSQPTSVPCEVPLSPPNPHLNKKCTLNNLIEARVACGEVVSIDPKVLIHGAALKDGFYKIILSQIFSPTCPLIKPDGSVSTEVSSDFTIEVGVKYLLHNFPLLFKCLRLLELCSQSSNSSQQQIIQRSEFPGRVEAFEACTKFFYGITITLSALNIAAVRCAVEYLQMTEDIENGNLIYKLEVFLNLCLLPGWKDSISTLQALNLYLFSLKILKSSRCIDVVASSVLTHPMKMKQSHNYSRKNIQKEKPNSRGRWTEVITDLESRRSSSASHSSKLRVAKLVDGNLQEIARDVNFPLAKLIALAEAIPDFARIEHDDLYKAIDIYLKFMTWFPFALVDEILVDNMPSAVIGGQVPDLPNNIKALLVTHGEDPSKLLPPLCTTATYDNWSILGTKLPKSKILTLRMKLAEEENAMDDVNDDTASRSSKLKNLCYIPVRPK</sequence>
<evidence type="ECO:0000256" key="1">
    <source>
        <dbReference type="ARBA" id="ARBA00004906"/>
    </source>
</evidence>
<dbReference type="UniPathway" id="UPA00143"/>
<feature type="domain" description="NPH3" evidence="4">
    <location>
        <begin position="347"/>
        <end position="428"/>
    </location>
</feature>